<dbReference type="Proteomes" id="UP000054805">
    <property type="component" value="Unassembled WGS sequence"/>
</dbReference>
<gene>
    <name evidence="2" type="ORF">T4B_7175</name>
    <name evidence="3" type="ORF">T4C_6416</name>
    <name evidence="1" type="ORF">T4E_12084</name>
</gene>
<dbReference type="Proteomes" id="UP000054826">
    <property type="component" value="Unassembled WGS sequence"/>
</dbReference>
<accession>A0A0V1IWN0</accession>
<evidence type="ECO:0000313" key="1">
    <source>
        <dbReference type="EMBL" id="KRY01504.1"/>
    </source>
</evidence>
<organism evidence="2 4">
    <name type="scientific">Trichinella pseudospiralis</name>
    <name type="common">Parasitic roundworm</name>
    <dbReference type="NCBI Taxonomy" id="6337"/>
    <lineage>
        <taxon>Eukaryota</taxon>
        <taxon>Metazoa</taxon>
        <taxon>Ecdysozoa</taxon>
        <taxon>Nematoda</taxon>
        <taxon>Enoplea</taxon>
        <taxon>Dorylaimia</taxon>
        <taxon>Trichinellida</taxon>
        <taxon>Trichinellidae</taxon>
        <taxon>Trichinella</taxon>
    </lineage>
</organism>
<evidence type="ECO:0000313" key="4">
    <source>
        <dbReference type="Proteomes" id="UP000054805"/>
    </source>
</evidence>
<comment type="caution">
    <text evidence="2">The sequence shown here is derived from an EMBL/GenBank/DDBJ whole genome shotgun (WGS) entry which is preliminary data.</text>
</comment>
<evidence type="ECO:0000313" key="3">
    <source>
        <dbReference type="EMBL" id="KRZ43173.1"/>
    </source>
</evidence>
<dbReference type="Proteomes" id="UP000054815">
    <property type="component" value="Unassembled WGS sequence"/>
</dbReference>
<dbReference type="EMBL" id="JYDS01000076">
    <property type="protein sequence ID" value="KRZ27064.1"/>
    <property type="molecule type" value="Genomic_DNA"/>
</dbReference>
<protein>
    <submittedName>
        <fullName evidence="2">Uncharacterized protein</fullName>
    </submittedName>
</protein>
<keyword evidence="4" id="KW-1185">Reference proteome</keyword>
<name>A0A0V1IWN0_TRIPS</name>
<evidence type="ECO:0000313" key="2">
    <source>
        <dbReference type="EMBL" id="KRZ27064.1"/>
    </source>
</evidence>
<dbReference type="AlphaFoldDB" id="A0A0V1IWN0"/>
<dbReference type="EMBL" id="JYDU01000003">
    <property type="protein sequence ID" value="KRY01504.1"/>
    <property type="molecule type" value="Genomic_DNA"/>
</dbReference>
<reference evidence="4 5" key="1">
    <citation type="submission" date="2015-01" db="EMBL/GenBank/DDBJ databases">
        <title>Evolution of Trichinella species and genotypes.</title>
        <authorList>
            <person name="Korhonen P.K."/>
            <person name="Edoardo P."/>
            <person name="Giuseppe L.R."/>
            <person name="Gasser R.B."/>
        </authorList>
    </citation>
    <scope>NUCLEOTIDE SEQUENCE [LARGE SCALE GENOMIC DNA]</scope>
    <source>
        <strain evidence="1">ISS141</strain>
        <strain evidence="3">ISS176</strain>
        <strain evidence="2">ISS588</strain>
    </source>
</reference>
<dbReference type="EMBL" id="JYDV01000011">
    <property type="protein sequence ID" value="KRZ43173.1"/>
    <property type="molecule type" value="Genomic_DNA"/>
</dbReference>
<evidence type="ECO:0000313" key="5">
    <source>
        <dbReference type="Proteomes" id="UP000054815"/>
    </source>
</evidence>
<sequence length="206" mass="23212">MERRRPRQCSGFLDQRAQGVVRAEIQQIHYPEDHYRGNLVTAVRGEQRQVLAPPGNAEATEGQLSWRVKRTKLLRVSSSPTEARSAPKARDVALRSCAQCASSPVVVLRLINSAIESTEFAFAAPLDAWLDRTITISSAFIVKDKQTDNTINIKVYEQLPTKITMRSAGTISCRRYTLTRFFENANDSHRIVTIELVGLEEKHAIY</sequence>
<proteinExistence type="predicted"/>